<feature type="domain" description="Nephrocystin 3-like N-terminal" evidence="4">
    <location>
        <begin position="279"/>
        <end position="424"/>
    </location>
</feature>
<dbReference type="Pfam" id="PF24883">
    <property type="entry name" value="NPHP3_N"/>
    <property type="match status" value="1"/>
</dbReference>
<evidence type="ECO:0000313" key="6">
    <source>
        <dbReference type="Proteomes" id="UP001172673"/>
    </source>
</evidence>
<feature type="compositionally biased region" description="Acidic residues" evidence="2">
    <location>
        <begin position="1417"/>
        <end position="1429"/>
    </location>
</feature>
<evidence type="ECO:0000313" key="5">
    <source>
        <dbReference type="EMBL" id="KAJ9605572.1"/>
    </source>
</evidence>
<feature type="compositionally biased region" description="Basic and acidic residues" evidence="2">
    <location>
        <begin position="1367"/>
        <end position="1378"/>
    </location>
</feature>
<dbReference type="Gene3D" id="3.40.50.300">
    <property type="entry name" value="P-loop containing nucleotide triphosphate hydrolases"/>
    <property type="match status" value="1"/>
</dbReference>
<dbReference type="InterPro" id="IPR031350">
    <property type="entry name" value="Goodbye_dom"/>
</dbReference>
<keyword evidence="6" id="KW-1185">Reference proteome</keyword>
<dbReference type="SUPFAM" id="SSF48452">
    <property type="entry name" value="TPR-like"/>
    <property type="match status" value="1"/>
</dbReference>
<dbReference type="Gene3D" id="1.25.40.10">
    <property type="entry name" value="Tetratricopeptide repeat domain"/>
    <property type="match status" value="1"/>
</dbReference>
<dbReference type="InterPro" id="IPR027417">
    <property type="entry name" value="P-loop_NTPase"/>
</dbReference>
<accession>A0AA39CEV1</accession>
<protein>
    <recommendedName>
        <fullName evidence="7">Fungal STAND N-terminal Goodbye domain-containing protein</fullName>
    </recommendedName>
</protein>
<evidence type="ECO:0000256" key="2">
    <source>
        <dbReference type="SAM" id="MobiDB-lite"/>
    </source>
</evidence>
<feature type="compositionally biased region" description="Acidic residues" evidence="2">
    <location>
        <begin position="624"/>
        <end position="656"/>
    </location>
</feature>
<reference evidence="5" key="1">
    <citation type="submission" date="2022-10" db="EMBL/GenBank/DDBJ databases">
        <title>Culturing micro-colonial fungi from biological soil crusts in the Mojave desert and describing Neophaeococcomyces mojavensis, and introducing the new genera and species Taxawa tesnikishii.</title>
        <authorList>
            <person name="Kurbessoian T."/>
            <person name="Stajich J.E."/>
        </authorList>
    </citation>
    <scope>NUCLEOTIDE SEQUENCE</scope>
    <source>
        <strain evidence="5">TK_41</strain>
    </source>
</reference>
<dbReference type="InterPro" id="IPR056884">
    <property type="entry name" value="NPHP3-like_N"/>
</dbReference>
<feature type="domain" description="Fungal STAND N-terminal Goodbye" evidence="3">
    <location>
        <begin position="11"/>
        <end position="133"/>
    </location>
</feature>
<dbReference type="Pfam" id="PF17109">
    <property type="entry name" value="Goodbye"/>
    <property type="match status" value="1"/>
</dbReference>
<evidence type="ECO:0000259" key="3">
    <source>
        <dbReference type="Pfam" id="PF17109"/>
    </source>
</evidence>
<name>A0AA39CEV1_9EURO</name>
<comment type="caution">
    <text evidence="5">The sequence shown here is derived from an EMBL/GenBank/DDBJ whole genome shotgun (WGS) entry which is preliminary data.</text>
</comment>
<dbReference type="Proteomes" id="UP001172673">
    <property type="component" value="Unassembled WGS sequence"/>
</dbReference>
<dbReference type="InterPro" id="IPR011990">
    <property type="entry name" value="TPR-like_helical_dom_sf"/>
</dbReference>
<feature type="compositionally biased region" description="Basic and acidic residues" evidence="2">
    <location>
        <begin position="678"/>
        <end position="695"/>
    </location>
</feature>
<dbReference type="PANTHER" id="PTHR10039:SF17">
    <property type="entry name" value="FUNGAL STAND N-TERMINAL GOODBYE DOMAIN-CONTAINING PROTEIN-RELATED"/>
    <property type="match status" value="1"/>
</dbReference>
<keyword evidence="1" id="KW-0677">Repeat</keyword>
<dbReference type="PANTHER" id="PTHR10039">
    <property type="entry name" value="AMELOGENIN"/>
    <property type="match status" value="1"/>
</dbReference>
<feature type="compositionally biased region" description="Basic and acidic residues" evidence="2">
    <location>
        <begin position="657"/>
        <end position="669"/>
    </location>
</feature>
<evidence type="ECO:0000259" key="4">
    <source>
        <dbReference type="Pfam" id="PF24883"/>
    </source>
</evidence>
<proteinExistence type="predicted"/>
<gene>
    <name evidence="5" type="ORF">H2200_010229</name>
</gene>
<feature type="region of interest" description="Disordered" evidence="2">
    <location>
        <begin position="620"/>
        <end position="696"/>
    </location>
</feature>
<dbReference type="SUPFAM" id="SSF52540">
    <property type="entry name" value="P-loop containing nucleoside triphosphate hydrolases"/>
    <property type="match status" value="1"/>
</dbReference>
<feature type="region of interest" description="Disordered" evidence="2">
    <location>
        <begin position="1365"/>
        <end position="1430"/>
    </location>
</feature>
<sequence length="1531" mass="173528">MPDLDPFSSLWADAVAEYETQTDRKLEKDSVFKQFRTIEEFEDAIEKRKGQFSGFRNEHRKCYSRLADCIKPMQPILLLIQKGLGNTPYAPAGVVFGAASYLLQACVSVSKAYDGVEEVLEQVSDITARLKEYEPRSLDSSLKSKMTDILAFILEILGKAEAVVRRGRIKQLARSVLFKENDIDVAVKKLQRYVGSELGLVIALTCGRVKDVQTAVTDVQADVKVLNAGVSEVLAIQRSDRQRILSAEDEKMLSEALETKATSEIARLHAANIEKLTKGTGAWIRDDVMFQAWEQEKAPILWVFGRPGVGKTMLAARTIETLQNKYPQHPDIPSLTSVSYLYWKDDNPNLRDCEQMWKAAAHQIAKVNDRYKKHVVATIKKGRDTFASARRIWHLAFIIIDGLDEAPPKERNSFLNCLAELLKVGVKSPGSKCRVQIAVFARPDVRADPGFENVGFKRQERIIEVTPERNTIDIKAYIQKRLSDVDVLKMLKRRKATKEYQNLAKQIYNSILTRSQGMFLWASLVFDQIWSSPSPEAITESLREAPEGLDEMLHHVFRRLDIEEAMRRSYLSDLLSWVLCTYRPLTVAELYVLLLKTANQHCIMLDKDLAARYSSIFTMTGPGGDDEPNDAEIDDEANEDSASDVDDFDFLTEDPEHENQEDWNDKPGTDDVDAQQSEDTKVLGEGDKDAAKDDFPMPNRWHTTTVTFSHARIRDYLTTEGDPSTRHWFDCQVVPDNMKLKHLDIALACIQVLRVDVTDDYPPYSLKAYAVVNWMKHLDQVDFTRIDRSLAVQAARLISKLFHSGEVMLWTTYGLEDVFIETWFSTDKYSSLVRKVIADEISDIDENESGWAITVKESARAMFKPFIAACARKWLTKEGWDDTDYLDKSEPQFRIMCAFSTLDDNGATDGSIDSFYTSYGAWNIPLEVMESVASLEPVPKSEHWYTGVGWIMMEAEEDAHTQRAIEYFNKALELKPGGWVAMEGLARCYGEILQEYEPAIRWMEDAIRNLPQTGDFDHIPFMLQARISEWKLHLGNDEEAVEMAQTAYQNSRRVMYGTGTASDPSILRSIKSYVDALYRTKQYAELSQLLYQLDAQETLEGNRSLWVVFLRNQCYVEYNVVLLDKIGVIVRDNVDGTLETFMHDSIKKSVELNSDTVSGTESVWLASQAAEWQYRYSHQPELSLELWDSLVTLIDQSDEATKQRQAEYRTQASKFLSEVHFKAAKTAHDNGSDPSEHMSKLESLAKHEQGSKRYYRASYPALILGLWLREYAKADEDIWRACIKPSIKQALYLLSDEDPWNDQQAYAALGQALLLAGDTLNASIALGITTKPLAEVYQSQKAIGSVGEIHGEFADGELISPATVAQSREHDEHPDEKVNMSSEGGDSAGADDNTDGYEVVGHDDRDDAGSQNAEEALATEEEADEEEEPINPKYAGFDCIWTCDGPCPTPNTAYAELYFCSVCHDVCFCETCIDLVRNDKLPFRRCASDHPHVKVFPMIEQAGQIVEALVDMRFEPQQEWLEELRKVWDAE</sequence>
<evidence type="ECO:0008006" key="7">
    <source>
        <dbReference type="Google" id="ProtNLM"/>
    </source>
</evidence>
<organism evidence="5 6">
    <name type="scientific">Cladophialophora chaetospira</name>
    <dbReference type="NCBI Taxonomy" id="386627"/>
    <lineage>
        <taxon>Eukaryota</taxon>
        <taxon>Fungi</taxon>
        <taxon>Dikarya</taxon>
        <taxon>Ascomycota</taxon>
        <taxon>Pezizomycotina</taxon>
        <taxon>Eurotiomycetes</taxon>
        <taxon>Chaetothyriomycetidae</taxon>
        <taxon>Chaetothyriales</taxon>
        <taxon>Herpotrichiellaceae</taxon>
        <taxon>Cladophialophora</taxon>
    </lineage>
</organism>
<dbReference type="EMBL" id="JAPDRK010000016">
    <property type="protein sequence ID" value="KAJ9605572.1"/>
    <property type="molecule type" value="Genomic_DNA"/>
</dbReference>
<evidence type="ECO:0000256" key="1">
    <source>
        <dbReference type="ARBA" id="ARBA00022737"/>
    </source>
</evidence>